<evidence type="ECO:0008006" key="5">
    <source>
        <dbReference type="Google" id="ProtNLM"/>
    </source>
</evidence>
<dbReference type="OrthoDB" id="6111965at2759"/>
<name>R7V9Y8_CAPTE</name>
<evidence type="ECO:0000313" key="4">
    <source>
        <dbReference type="Proteomes" id="UP000014760"/>
    </source>
</evidence>
<protein>
    <recommendedName>
        <fullName evidence="5">Major facilitator superfamily (MFS) profile domain-containing protein</fullName>
    </recommendedName>
</protein>
<dbReference type="InterPro" id="IPR036259">
    <property type="entry name" value="MFS_trans_sf"/>
</dbReference>
<dbReference type="AlphaFoldDB" id="R7V9Y8"/>
<keyword evidence="1" id="KW-1133">Transmembrane helix</keyword>
<dbReference type="EMBL" id="AMQN01018070">
    <property type="status" value="NOT_ANNOTATED_CDS"/>
    <property type="molecule type" value="Genomic_DNA"/>
</dbReference>
<dbReference type="HOGENOM" id="CLU_2173365_0_0_1"/>
<gene>
    <name evidence="2" type="ORF">CAPTEDRAFT_209154</name>
</gene>
<evidence type="ECO:0000313" key="2">
    <source>
        <dbReference type="EMBL" id="ELU15327.1"/>
    </source>
</evidence>
<proteinExistence type="predicted"/>
<keyword evidence="1" id="KW-0472">Membrane</keyword>
<dbReference type="EMBL" id="AMQN01018069">
    <property type="status" value="NOT_ANNOTATED_CDS"/>
    <property type="molecule type" value="Genomic_DNA"/>
</dbReference>
<feature type="transmembrane region" description="Helical" evidence="1">
    <location>
        <begin position="44"/>
        <end position="71"/>
    </location>
</feature>
<sequence>MSLTLLHGPLKWNTRDGGGSDAPLTKNAELDIQDEPEKALDGGFAWVVLVCAFAVQFIAGGAVLIGGVFVVEFKEAFDVTPAEASWVAAINTGIAYGCYIPFKRRHHNNA</sequence>
<reference evidence="3" key="3">
    <citation type="submission" date="2015-06" db="UniProtKB">
        <authorList>
            <consortium name="EnsemblMetazoa"/>
        </authorList>
    </citation>
    <scope>IDENTIFICATION</scope>
</reference>
<keyword evidence="1" id="KW-0812">Transmembrane</keyword>
<dbReference type="EMBL" id="KB293847">
    <property type="protein sequence ID" value="ELU15327.1"/>
    <property type="molecule type" value="Genomic_DNA"/>
</dbReference>
<keyword evidence="4" id="KW-1185">Reference proteome</keyword>
<dbReference type="SUPFAM" id="SSF103473">
    <property type="entry name" value="MFS general substrate transporter"/>
    <property type="match status" value="1"/>
</dbReference>
<organism evidence="2">
    <name type="scientific">Capitella teleta</name>
    <name type="common">Polychaete worm</name>
    <dbReference type="NCBI Taxonomy" id="283909"/>
    <lineage>
        <taxon>Eukaryota</taxon>
        <taxon>Metazoa</taxon>
        <taxon>Spiralia</taxon>
        <taxon>Lophotrochozoa</taxon>
        <taxon>Annelida</taxon>
        <taxon>Polychaeta</taxon>
        <taxon>Sedentaria</taxon>
        <taxon>Scolecida</taxon>
        <taxon>Capitellidae</taxon>
        <taxon>Capitella</taxon>
    </lineage>
</organism>
<reference evidence="2 4" key="2">
    <citation type="journal article" date="2013" name="Nature">
        <title>Insights into bilaterian evolution from three spiralian genomes.</title>
        <authorList>
            <person name="Simakov O."/>
            <person name="Marletaz F."/>
            <person name="Cho S.J."/>
            <person name="Edsinger-Gonzales E."/>
            <person name="Havlak P."/>
            <person name="Hellsten U."/>
            <person name="Kuo D.H."/>
            <person name="Larsson T."/>
            <person name="Lv J."/>
            <person name="Arendt D."/>
            <person name="Savage R."/>
            <person name="Osoegawa K."/>
            <person name="de Jong P."/>
            <person name="Grimwood J."/>
            <person name="Chapman J.A."/>
            <person name="Shapiro H."/>
            <person name="Aerts A."/>
            <person name="Otillar R.P."/>
            <person name="Terry A.Y."/>
            <person name="Boore J.L."/>
            <person name="Grigoriev I.V."/>
            <person name="Lindberg D.R."/>
            <person name="Seaver E.C."/>
            <person name="Weisblat D.A."/>
            <person name="Putnam N.H."/>
            <person name="Rokhsar D.S."/>
        </authorList>
    </citation>
    <scope>NUCLEOTIDE SEQUENCE</scope>
    <source>
        <strain evidence="2 4">I ESC-2004</strain>
    </source>
</reference>
<evidence type="ECO:0000313" key="3">
    <source>
        <dbReference type="EnsemblMetazoa" id="CapteP209154"/>
    </source>
</evidence>
<evidence type="ECO:0000256" key="1">
    <source>
        <dbReference type="SAM" id="Phobius"/>
    </source>
</evidence>
<accession>R7V9Y8</accession>
<dbReference type="Proteomes" id="UP000014760">
    <property type="component" value="Unassembled WGS sequence"/>
</dbReference>
<dbReference type="EnsemblMetazoa" id="CapteT209154">
    <property type="protein sequence ID" value="CapteP209154"/>
    <property type="gene ID" value="CapteG209154"/>
</dbReference>
<reference evidence="4" key="1">
    <citation type="submission" date="2012-12" db="EMBL/GenBank/DDBJ databases">
        <authorList>
            <person name="Hellsten U."/>
            <person name="Grimwood J."/>
            <person name="Chapman J.A."/>
            <person name="Shapiro H."/>
            <person name="Aerts A."/>
            <person name="Otillar R.P."/>
            <person name="Terry A.Y."/>
            <person name="Boore J.L."/>
            <person name="Simakov O."/>
            <person name="Marletaz F."/>
            <person name="Cho S.-J."/>
            <person name="Edsinger-Gonzales E."/>
            <person name="Havlak P."/>
            <person name="Kuo D.-H."/>
            <person name="Larsson T."/>
            <person name="Lv J."/>
            <person name="Arendt D."/>
            <person name="Savage R."/>
            <person name="Osoegawa K."/>
            <person name="de Jong P."/>
            <person name="Lindberg D.R."/>
            <person name="Seaver E.C."/>
            <person name="Weisblat D.A."/>
            <person name="Putnam N.H."/>
            <person name="Grigoriev I.V."/>
            <person name="Rokhsar D.S."/>
        </authorList>
    </citation>
    <scope>NUCLEOTIDE SEQUENCE</scope>
    <source>
        <strain evidence="4">I ESC-2004</strain>
    </source>
</reference>